<dbReference type="InterPro" id="IPR013785">
    <property type="entry name" value="Aldolase_TIM"/>
</dbReference>
<evidence type="ECO:0000256" key="4">
    <source>
        <dbReference type="ARBA" id="ARBA00022975"/>
    </source>
</evidence>
<dbReference type="Proteomes" id="UP001524944">
    <property type="component" value="Unassembled WGS sequence"/>
</dbReference>
<organism evidence="10 11">
    <name type="scientific">Dehalobacterium formicoaceticum</name>
    <dbReference type="NCBI Taxonomy" id="51515"/>
    <lineage>
        <taxon>Bacteria</taxon>
        <taxon>Bacillati</taxon>
        <taxon>Bacillota</taxon>
        <taxon>Clostridia</taxon>
        <taxon>Eubacteriales</taxon>
        <taxon>Peptococcaceae</taxon>
        <taxon>Dehalobacterium</taxon>
    </lineage>
</organism>
<keyword evidence="11" id="KW-1185">Reference proteome</keyword>
<keyword evidence="3 7" id="KW-0210">Decarboxylase</keyword>
<feature type="binding site" evidence="7">
    <location>
        <position position="32"/>
    </location>
    <ligand>
        <name>substrate</name>
    </ligand>
</feature>
<evidence type="ECO:0000259" key="9">
    <source>
        <dbReference type="SMART" id="SM00934"/>
    </source>
</evidence>
<dbReference type="EMBL" id="JANPWE010000001">
    <property type="protein sequence ID" value="MCR6544596.1"/>
    <property type="molecule type" value="Genomic_DNA"/>
</dbReference>
<dbReference type="PANTHER" id="PTHR32119:SF2">
    <property type="entry name" value="OROTIDINE 5'-PHOSPHATE DECARBOXYLASE"/>
    <property type="match status" value="1"/>
</dbReference>
<dbReference type="EC" id="4.1.1.23" evidence="7"/>
<feature type="binding site" evidence="7">
    <location>
        <position position="214"/>
    </location>
    <ligand>
        <name>substrate</name>
    </ligand>
</feature>
<feature type="binding site" evidence="7">
    <location>
        <position position="123"/>
    </location>
    <ligand>
        <name>substrate</name>
    </ligand>
</feature>
<dbReference type="CDD" id="cd04725">
    <property type="entry name" value="OMP_decarboxylase_like"/>
    <property type="match status" value="1"/>
</dbReference>
<evidence type="ECO:0000256" key="2">
    <source>
        <dbReference type="ARBA" id="ARBA00004861"/>
    </source>
</evidence>
<comment type="function">
    <text evidence="1 7">Catalyzes the decarboxylation of orotidine 5'-monophosphate (OMP) to uridine 5'-monophosphate (UMP).</text>
</comment>
<evidence type="ECO:0000256" key="1">
    <source>
        <dbReference type="ARBA" id="ARBA00002356"/>
    </source>
</evidence>
<feature type="active site" description="Proton donor" evidence="7">
    <location>
        <position position="61"/>
    </location>
</feature>
<comment type="caution">
    <text evidence="10">The sequence shown here is derived from an EMBL/GenBank/DDBJ whole genome shotgun (WGS) entry which is preliminary data.</text>
</comment>
<evidence type="ECO:0000313" key="10">
    <source>
        <dbReference type="EMBL" id="MCR6544596.1"/>
    </source>
</evidence>
<proteinExistence type="inferred from homology"/>
<evidence type="ECO:0000313" key="11">
    <source>
        <dbReference type="Proteomes" id="UP001524944"/>
    </source>
</evidence>
<evidence type="ECO:0000256" key="3">
    <source>
        <dbReference type="ARBA" id="ARBA00022793"/>
    </source>
</evidence>
<dbReference type="InterPro" id="IPR018089">
    <property type="entry name" value="OMPdecase_AS"/>
</dbReference>
<feature type="binding site" evidence="7">
    <location>
        <position position="215"/>
    </location>
    <ligand>
        <name>substrate</name>
    </ligand>
</feature>
<dbReference type="InterPro" id="IPR047596">
    <property type="entry name" value="OMPdecase_bac"/>
</dbReference>
<dbReference type="InterPro" id="IPR014732">
    <property type="entry name" value="OMPdecase"/>
</dbReference>
<feature type="binding site" evidence="7">
    <location>
        <position position="185"/>
    </location>
    <ligand>
        <name>substrate</name>
    </ligand>
</feature>
<dbReference type="PROSITE" id="PS00156">
    <property type="entry name" value="OMPDECASE"/>
    <property type="match status" value="1"/>
</dbReference>
<gene>
    <name evidence="7 10" type="primary">pyrF</name>
    <name evidence="10" type="ORF">NVS47_03545</name>
</gene>
<dbReference type="HAMAP" id="MF_01200_B">
    <property type="entry name" value="OMPdecase_type1_B"/>
    <property type="match status" value="1"/>
</dbReference>
<evidence type="ECO:0000256" key="6">
    <source>
        <dbReference type="ARBA" id="ARBA00049157"/>
    </source>
</evidence>
<feature type="binding site" evidence="7">
    <location>
        <position position="194"/>
    </location>
    <ligand>
        <name>substrate</name>
    </ligand>
</feature>
<dbReference type="Gene3D" id="3.20.20.70">
    <property type="entry name" value="Aldolase class I"/>
    <property type="match status" value="1"/>
</dbReference>
<comment type="pathway">
    <text evidence="2 7 8">Pyrimidine metabolism; UMP biosynthesis via de novo pathway; UMP from orotate: step 2/2.</text>
</comment>
<evidence type="ECO:0000256" key="8">
    <source>
        <dbReference type="RuleBase" id="RU000512"/>
    </source>
</evidence>
<dbReference type="NCBIfam" id="NF001273">
    <property type="entry name" value="PRK00230.1"/>
    <property type="match status" value="1"/>
</dbReference>
<dbReference type="InterPro" id="IPR001754">
    <property type="entry name" value="OMPdeCOase_dom"/>
</dbReference>
<dbReference type="InterPro" id="IPR011060">
    <property type="entry name" value="RibuloseP-bd_barrel"/>
</dbReference>
<dbReference type="SUPFAM" id="SSF51366">
    <property type="entry name" value="Ribulose-phoshate binding barrel"/>
    <property type="match status" value="1"/>
</dbReference>
<dbReference type="SMART" id="SM00934">
    <property type="entry name" value="OMPdecase"/>
    <property type="match status" value="1"/>
</dbReference>
<sequence length="240" mass="26032">MKEKLIVALDVSTREKALRLAEQLWDKVGAFKVGMQLYNSVGPDIVKDIQALGGKVFVDLKFHDIPNTVSQASRIITGKGAFMFTLHASGGKEMMEKSALAVQETAAEMKITKPIVLAITVLTSISQEVFQNEVGIQRPIEDQVVEWAKLAQNSGIDGVVASPKEISAIRKACGPDFIIVTPGIRPLWAASNDQKRIMTPKEAVQLGATYLVVGRPITAQEKPGEAAQKIVTEMEEGIHA</sequence>
<dbReference type="NCBIfam" id="TIGR01740">
    <property type="entry name" value="pyrF"/>
    <property type="match status" value="1"/>
</dbReference>
<reference evidence="10 11" key="1">
    <citation type="submission" date="2022-08" db="EMBL/GenBank/DDBJ databases">
        <title>Proteogenomics of the novel Dehalobacterium formicoaceticum strain EZ94 highlights a key role of methyltransferases during anaerobic dichloromethane degradation.</title>
        <authorList>
            <person name="Wasmund K."/>
        </authorList>
    </citation>
    <scope>NUCLEOTIDE SEQUENCE [LARGE SCALE GENOMIC DNA]</scope>
    <source>
        <strain evidence="10 11">EZ94</strain>
    </source>
</reference>
<feature type="binding site" evidence="7">
    <location>
        <position position="10"/>
    </location>
    <ligand>
        <name>substrate</name>
    </ligand>
</feature>
<protein>
    <recommendedName>
        <fullName evidence="7">Orotidine 5'-phosphate decarboxylase</fullName>
        <ecNumber evidence="7">4.1.1.23</ecNumber>
    </recommendedName>
    <alternativeName>
        <fullName evidence="7">OMP decarboxylase</fullName>
        <shortName evidence="7">OMPDCase</shortName>
        <shortName evidence="7">OMPdecase</shortName>
    </alternativeName>
</protein>
<dbReference type="RefSeq" id="WP_257912107.1">
    <property type="nucleotide sequence ID" value="NZ_JANPWE010000001.1"/>
</dbReference>
<keyword evidence="4 7" id="KW-0665">Pyrimidine biosynthesis</keyword>
<dbReference type="GO" id="GO:0004590">
    <property type="term" value="F:orotidine-5'-phosphate decarboxylase activity"/>
    <property type="evidence" value="ECO:0007669"/>
    <property type="project" value="UniProtKB-EC"/>
</dbReference>
<name>A0ABT1Y155_9FIRM</name>
<dbReference type="Pfam" id="PF00215">
    <property type="entry name" value="OMPdecase"/>
    <property type="match status" value="1"/>
</dbReference>
<keyword evidence="5 7" id="KW-0456">Lyase</keyword>
<dbReference type="PANTHER" id="PTHR32119">
    <property type="entry name" value="OROTIDINE 5'-PHOSPHATE DECARBOXYLASE"/>
    <property type="match status" value="1"/>
</dbReference>
<evidence type="ECO:0000256" key="7">
    <source>
        <dbReference type="HAMAP-Rule" id="MF_01200"/>
    </source>
</evidence>
<comment type="similarity">
    <text evidence="7">Belongs to the OMP decarboxylase family. Type 1 subfamily.</text>
</comment>
<evidence type="ECO:0000256" key="5">
    <source>
        <dbReference type="ARBA" id="ARBA00023239"/>
    </source>
</evidence>
<accession>A0ABT1Y155</accession>
<feature type="domain" description="Orotidine 5'-phosphate decarboxylase" evidence="9">
    <location>
        <begin position="4"/>
        <end position="230"/>
    </location>
</feature>
<comment type="subunit">
    <text evidence="7">Homodimer.</text>
</comment>
<comment type="catalytic activity">
    <reaction evidence="6 7 8">
        <text>orotidine 5'-phosphate + H(+) = UMP + CO2</text>
        <dbReference type="Rhea" id="RHEA:11596"/>
        <dbReference type="ChEBI" id="CHEBI:15378"/>
        <dbReference type="ChEBI" id="CHEBI:16526"/>
        <dbReference type="ChEBI" id="CHEBI:57538"/>
        <dbReference type="ChEBI" id="CHEBI:57865"/>
        <dbReference type="EC" id="4.1.1.23"/>
    </reaction>
</comment>
<feature type="binding site" evidence="7">
    <location>
        <begin position="59"/>
        <end position="68"/>
    </location>
    <ligand>
        <name>substrate</name>
    </ligand>
</feature>